<evidence type="ECO:0000313" key="5">
    <source>
        <dbReference type="EMBL" id="KAJ0394622.1"/>
    </source>
</evidence>
<organism evidence="5 6">
    <name type="scientific">Pythium insidiosum</name>
    <name type="common">Pythiosis disease agent</name>
    <dbReference type="NCBI Taxonomy" id="114742"/>
    <lineage>
        <taxon>Eukaryota</taxon>
        <taxon>Sar</taxon>
        <taxon>Stramenopiles</taxon>
        <taxon>Oomycota</taxon>
        <taxon>Peronosporomycetes</taxon>
        <taxon>Pythiales</taxon>
        <taxon>Pythiaceae</taxon>
        <taxon>Pythium</taxon>
    </lineage>
</organism>
<name>A0AAD5LVI2_PYTIN</name>
<evidence type="ECO:0000256" key="3">
    <source>
        <dbReference type="ARBA" id="ARBA00023098"/>
    </source>
</evidence>
<accession>A0AAD5LVI2</accession>
<evidence type="ECO:0000313" key="6">
    <source>
        <dbReference type="Proteomes" id="UP001209570"/>
    </source>
</evidence>
<dbReference type="Pfam" id="PF00501">
    <property type="entry name" value="AMP-binding"/>
    <property type="match status" value="1"/>
</dbReference>
<dbReference type="InterPro" id="IPR020845">
    <property type="entry name" value="AMP-binding_CS"/>
</dbReference>
<dbReference type="SUPFAM" id="SSF56801">
    <property type="entry name" value="Acetyl-CoA synthetase-like"/>
    <property type="match status" value="1"/>
</dbReference>
<dbReference type="GO" id="GO:0004467">
    <property type="term" value="F:long-chain fatty acid-CoA ligase activity"/>
    <property type="evidence" value="ECO:0007669"/>
    <property type="project" value="TreeGrafter"/>
</dbReference>
<proteinExistence type="predicted"/>
<dbReference type="Gene3D" id="3.40.50.12780">
    <property type="entry name" value="N-terminal domain of ligase-like"/>
    <property type="match status" value="1"/>
</dbReference>
<sequence length="641" mass="70983">MSGVWEADKIADIIVQSDGIAARKPATVMEIFKKTVEKRGAARALSFKKDGKWVSYTWKQYYANCMFFAKALIKLGVEMHDSVNIIGHNAPEWFFTNNGTIAAGAIIAGIYTTNGPEACQYISEHCKAKVVVVENREHLDKYILIADQLPHLKALVMWSGEVPQHVTCPVPIYKFKDFLKLGEGVDDSVVEARIQQQLPGHCCTLIYTSGTTGPPKAVMISHDNLTWTSYTVLDTLYGVDENERSVSFLPLSHVAAQLLDIHVPMHIGSEVYFAGPEALKGALVEILKEIRPTFFFGVPRVWEKVMEKMREIGAKTTGFKKTLATWAKEKGAEKTERAQFGADGRKSLSFRLANKIVLSKVKDALGLDQCKYCFTGAAPISTECISFFGSLDIPIYEIFGQSECTGPHSINLPGKWKIGSIGNPLPGTRTRIDQVTGEIQYAGRHIFMGYLNNEASTKDTLREGWLCSGDVGQFDEDGFLRITGRIKELIITAGGENIPPVLIEDSLKAELPALSNIMVIGDKRKYLTFACTFRVVMDDNGAPTDKLDKTVLKVAEEIGSTARTVAEAAACEKFKKYIEAGMKRSNERSTSRAQRVQKFIVLPRDFSIAGGELTPTLKLKRAVVVKMYTPEIDEMYGESLE</sequence>
<dbReference type="InterPro" id="IPR042099">
    <property type="entry name" value="ANL_N_sf"/>
</dbReference>
<evidence type="ECO:0000256" key="2">
    <source>
        <dbReference type="ARBA" id="ARBA00022832"/>
    </source>
</evidence>
<dbReference type="PANTHER" id="PTHR43272:SF32">
    <property type="entry name" value="AMP-DEPENDENT SYNTHETASE_LIGASE DOMAIN-CONTAINING PROTEIN"/>
    <property type="match status" value="1"/>
</dbReference>
<dbReference type="InterPro" id="IPR000873">
    <property type="entry name" value="AMP-dep_synth/lig_dom"/>
</dbReference>
<comment type="caution">
    <text evidence="5">The sequence shown here is derived from an EMBL/GenBank/DDBJ whole genome shotgun (WGS) entry which is preliminary data.</text>
</comment>
<dbReference type="GO" id="GO:0016020">
    <property type="term" value="C:membrane"/>
    <property type="evidence" value="ECO:0007669"/>
    <property type="project" value="TreeGrafter"/>
</dbReference>
<dbReference type="AlphaFoldDB" id="A0AAD5LVI2"/>
<dbReference type="PROSITE" id="PS00455">
    <property type="entry name" value="AMP_BINDING"/>
    <property type="match status" value="1"/>
</dbReference>
<dbReference type="EMBL" id="JAKCXM010000396">
    <property type="protein sequence ID" value="KAJ0394622.1"/>
    <property type="molecule type" value="Genomic_DNA"/>
</dbReference>
<dbReference type="GO" id="GO:0005783">
    <property type="term" value="C:endoplasmic reticulum"/>
    <property type="evidence" value="ECO:0007669"/>
    <property type="project" value="TreeGrafter"/>
</dbReference>
<keyword evidence="6" id="KW-1185">Reference proteome</keyword>
<keyword evidence="1" id="KW-0436">Ligase</keyword>
<protein>
    <recommendedName>
        <fullName evidence="4">AMP-dependent synthetase/ligase domain-containing protein</fullName>
    </recommendedName>
</protein>
<evidence type="ECO:0000256" key="1">
    <source>
        <dbReference type="ARBA" id="ARBA00022598"/>
    </source>
</evidence>
<feature type="domain" description="AMP-dependent synthetase/ligase" evidence="4">
    <location>
        <begin position="32"/>
        <end position="451"/>
    </location>
</feature>
<evidence type="ECO:0000259" key="4">
    <source>
        <dbReference type="Pfam" id="PF00501"/>
    </source>
</evidence>
<keyword evidence="3" id="KW-0443">Lipid metabolism</keyword>
<gene>
    <name evidence="5" type="ORF">P43SY_000005</name>
</gene>
<keyword evidence="2" id="KW-0276">Fatty acid metabolism</keyword>
<dbReference type="Proteomes" id="UP001209570">
    <property type="component" value="Unassembled WGS sequence"/>
</dbReference>
<dbReference type="PANTHER" id="PTHR43272">
    <property type="entry name" value="LONG-CHAIN-FATTY-ACID--COA LIGASE"/>
    <property type="match status" value="1"/>
</dbReference>
<reference evidence="5" key="1">
    <citation type="submission" date="2021-12" db="EMBL/GenBank/DDBJ databases">
        <title>Prjna785345.</title>
        <authorList>
            <person name="Rujirawat T."/>
            <person name="Krajaejun T."/>
        </authorList>
    </citation>
    <scope>NUCLEOTIDE SEQUENCE</scope>
    <source>
        <strain evidence="5">Pi057C3</strain>
    </source>
</reference>